<sequence>MELSSQQIAEIEILSLFNLSSMQEGIKVHHTAAPEAISATHRLFDKGLITQKDGGYLTSLGLDAAQHVQGLMTILSGH</sequence>
<evidence type="ECO:0008006" key="3">
    <source>
        <dbReference type="Google" id="ProtNLM"/>
    </source>
</evidence>
<dbReference type="Proteomes" id="UP000196027">
    <property type="component" value="Chromosome"/>
</dbReference>
<dbReference type="Pfam" id="PF18918">
    <property type="entry name" value="DUF5669"/>
    <property type="match status" value="1"/>
</dbReference>
<dbReference type="AlphaFoldDB" id="A0A1Y0I8P9"/>
<dbReference type="NCBIfam" id="TIGR02647">
    <property type="entry name" value="DNA"/>
    <property type="match status" value="1"/>
</dbReference>
<gene>
    <name evidence="1" type="ORF">OLMES_1729</name>
</gene>
<proteinExistence type="predicted"/>
<dbReference type="OrthoDB" id="5600572at2"/>
<evidence type="ECO:0000313" key="2">
    <source>
        <dbReference type="Proteomes" id="UP000196027"/>
    </source>
</evidence>
<reference evidence="1 2" key="1">
    <citation type="submission" date="2017-05" db="EMBL/GenBank/DDBJ databases">
        <title>Genomic insights into alkan degradation activity of Oleiphilus messinensis.</title>
        <authorList>
            <person name="Kozyavkin S.A."/>
            <person name="Slesarev A.I."/>
            <person name="Golyshin P.N."/>
            <person name="Korzhenkov A."/>
            <person name="Golyshina O.N."/>
            <person name="Toshchakov S.V."/>
        </authorList>
    </citation>
    <scope>NUCLEOTIDE SEQUENCE [LARGE SCALE GENOMIC DNA]</scope>
    <source>
        <strain evidence="1 2">ME102</strain>
    </source>
</reference>
<dbReference type="KEGG" id="ome:OLMES_1729"/>
<keyword evidence="2" id="KW-1185">Reference proteome</keyword>
<organism evidence="1 2">
    <name type="scientific">Oleiphilus messinensis</name>
    <dbReference type="NCBI Taxonomy" id="141451"/>
    <lineage>
        <taxon>Bacteria</taxon>
        <taxon>Pseudomonadati</taxon>
        <taxon>Pseudomonadota</taxon>
        <taxon>Gammaproteobacteria</taxon>
        <taxon>Oceanospirillales</taxon>
        <taxon>Oleiphilaceae</taxon>
        <taxon>Oleiphilus</taxon>
    </lineage>
</organism>
<protein>
    <recommendedName>
        <fullName evidence="3">TIGR02647 family protein</fullName>
    </recommendedName>
</protein>
<dbReference type="InterPro" id="IPR013468">
    <property type="entry name" value="CHP02647"/>
</dbReference>
<dbReference type="EMBL" id="CP021425">
    <property type="protein sequence ID" value="ARU55804.1"/>
    <property type="molecule type" value="Genomic_DNA"/>
</dbReference>
<name>A0A1Y0I8P9_9GAMM</name>
<dbReference type="RefSeq" id="WP_087460867.1">
    <property type="nucleotide sequence ID" value="NZ_CP021425.1"/>
</dbReference>
<evidence type="ECO:0000313" key="1">
    <source>
        <dbReference type="EMBL" id="ARU55804.1"/>
    </source>
</evidence>
<accession>A0A1Y0I8P9</accession>